<feature type="domain" description="B box-type" evidence="12">
    <location>
        <begin position="90"/>
        <end position="139"/>
    </location>
</feature>
<feature type="domain" description="RING-type" evidence="11">
    <location>
        <begin position="14"/>
        <end position="57"/>
    </location>
</feature>
<dbReference type="InterPro" id="IPR001258">
    <property type="entry name" value="NHL_repeat"/>
</dbReference>
<dbReference type="SUPFAM" id="SSF57850">
    <property type="entry name" value="RING/U-box"/>
    <property type="match status" value="1"/>
</dbReference>
<evidence type="ECO:0000256" key="6">
    <source>
        <dbReference type="ARBA" id="ARBA00022833"/>
    </source>
</evidence>
<dbReference type="InterPro" id="IPR017907">
    <property type="entry name" value="Znf_RING_CS"/>
</dbReference>
<dbReference type="PROSITE" id="PS50119">
    <property type="entry name" value="ZF_BBOX"/>
    <property type="match status" value="2"/>
</dbReference>
<dbReference type="Pfam" id="PF01436">
    <property type="entry name" value="NHL"/>
    <property type="match status" value="2"/>
</dbReference>
<evidence type="ECO:0000256" key="7">
    <source>
        <dbReference type="PROSITE-ProRule" id="PRU00024"/>
    </source>
</evidence>
<dbReference type="InterPro" id="IPR014756">
    <property type="entry name" value="Ig_E-set"/>
</dbReference>
<dbReference type="InterPro" id="IPR013083">
    <property type="entry name" value="Znf_RING/FYVE/PHD"/>
</dbReference>
<protein>
    <recommendedName>
        <fullName evidence="15">E3 ubiquitin-protein ligase TRIM71</fullName>
    </recommendedName>
</protein>
<dbReference type="CDD" id="cd19756">
    <property type="entry name" value="Bbox2"/>
    <property type="match status" value="1"/>
</dbReference>
<dbReference type="Pfam" id="PF00643">
    <property type="entry name" value="zf-B_box"/>
    <property type="match status" value="1"/>
</dbReference>
<dbReference type="Pfam" id="PF13445">
    <property type="entry name" value="zf-RING_UBOX"/>
    <property type="match status" value="1"/>
</dbReference>
<evidence type="ECO:0000259" key="11">
    <source>
        <dbReference type="PROSITE" id="PS50089"/>
    </source>
</evidence>
<dbReference type="InterPro" id="IPR013783">
    <property type="entry name" value="Ig-like_fold"/>
</dbReference>
<feature type="repeat" description="NHL" evidence="9">
    <location>
        <begin position="468"/>
        <end position="498"/>
    </location>
</feature>
<evidence type="ECO:0000256" key="8">
    <source>
        <dbReference type="PROSITE-ProRule" id="PRU00087"/>
    </source>
</evidence>
<dbReference type="InterPro" id="IPR047153">
    <property type="entry name" value="TRIM45/56/19-like"/>
</dbReference>
<dbReference type="Gene3D" id="3.30.40.10">
    <property type="entry name" value="Zinc/RING finger domain, C3HC4 (zinc finger)"/>
    <property type="match status" value="1"/>
</dbReference>
<keyword evidence="4 7" id="KW-0863">Zinc-finger</keyword>
<dbReference type="InterPro" id="IPR001841">
    <property type="entry name" value="Znf_RING"/>
</dbReference>
<dbReference type="SMART" id="SM00184">
    <property type="entry name" value="RING"/>
    <property type="match status" value="1"/>
</dbReference>
<feature type="repeat" description="NHL" evidence="9">
    <location>
        <begin position="640"/>
        <end position="686"/>
    </location>
</feature>
<reference evidence="13 14" key="1">
    <citation type="submission" date="2022-05" db="EMBL/GenBank/DDBJ databases">
        <authorList>
            <consortium name="Genoscope - CEA"/>
            <person name="William W."/>
        </authorList>
    </citation>
    <scope>NUCLEOTIDE SEQUENCE [LARGE SCALE GENOMIC DNA]</scope>
</reference>
<dbReference type="InterPro" id="IPR000315">
    <property type="entry name" value="Znf_B-box"/>
</dbReference>
<dbReference type="Proteomes" id="UP001159405">
    <property type="component" value="Unassembled WGS sequence"/>
</dbReference>
<accession>A0ABN8NKB2</accession>
<dbReference type="Pfam" id="PF17170">
    <property type="entry name" value="DUF5128"/>
    <property type="match status" value="1"/>
</dbReference>
<dbReference type="SMART" id="SM00502">
    <property type="entry name" value="BBC"/>
    <property type="match status" value="1"/>
</dbReference>
<evidence type="ECO:0000256" key="5">
    <source>
        <dbReference type="ARBA" id="ARBA00022786"/>
    </source>
</evidence>
<keyword evidence="3" id="KW-0677">Repeat</keyword>
<evidence type="ECO:0000256" key="1">
    <source>
        <dbReference type="ARBA" id="ARBA00022553"/>
    </source>
</evidence>
<dbReference type="PANTHER" id="PTHR25462:SF296">
    <property type="entry name" value="MEIOTIC P26, ISOFORM F"/>
    <property type="match status" value="1"/>
</dbReference>
<dbReference type="Gene3D" id="2.60.40.10">
    <property type="entry name" value="Immunoglobulins"/>
    <property type="match status" value="1"/>
</dbReference>
<feature type="domain" description="B box-type" evidence="12">
    <location>
        <begin position="152"/>
        <end position="195"/>
    </location>
</feature>
<keyword evidence="5" id="KW-0833">Ubl conjugation pathway</keyword>
<dbReference type="Gene3D" id="3.30.160.60">
    <property type="entry name" value="Classic Zinc Finger"/>
    <property type="match status" value="1"/>
</dbReference>
<keyword evidence="1" id="KW-0597">Phosphoprotein</keyword>
<evidence type="ECO:0000313" key="13">
    <source>
        <dbReference type="EMBL" id="CAH3110689.1"/>
    </source>
</evidence>
<evidence type="ECO:0000256" key="2">
    <source>
        <dbReference type="ARBA" id="ARBA00022723"/>
    </source>
</evidence>
<feature type="coiled-coil region" evidence="10">
    <location>
        <begin position="224"/>
        <end position="277"/>
    </location>
</feature>
<name>A0ABN8NKB2_9CNID</name>
<dbReference type="InterPro" id="IPR027370">
    <property type="entry name" value="Znf-RING_euk"/>
</dbReference>
<dbReference type="InterPro" id="IPR011042">
    <property type="entry name" value="6-blade_b-propeller_TolB-like"/>
</dbReference>
<evidence type="ECO:0000256" key="4">
    <source>
        <dbReference type="ARBA" id="ARBA00022771"/>
    </source>
</evidence>
<organism evidence="13 14">
    <name type="scientific">Porites lobata</name>
    <dbReference type="NCBI Taxonomy" id="104759"/>
    <lineage>
        <taxon>Eukaryota</taxon>
        <taxon>Metazoa</taxon>
        <taxon>Cnidaria</taxon>
        <taxon>Anthozoa</taxon>
        <taxon>Hexacorallia</taxon>
        <taxon>Scleractinia</taxon>
        <taxon>Fungiina</taxon>
        <taxon>Poritidae</taxon>
        <taxon>Porites</taxon>
    </lineage>
</organism>
<dbReference type="InterPro" id="IPR003649">
    <property type="entry name" value="Bbox_C"/>
</dbReference>
<dbReference type="CDD" id="cd05819">
    <property type="entry name" value="NHL"/>
    <property type="match status" value="1"/>
</dbReference>
<proteinExistence type="predicted"/>
<dbReference type="PANTHER" id="PTHR25462">
    <property type="entry name" value="BONUS, ISOFORM C-RELATED"/>
    <property type="match status" value="1"/>
</dbReference>
<evidence type="ECO:0000259" key="12">
    <source>
        <dbReference type="PROSITE" id="PS50119"/>
    </source>
</evidence>
<feature type="repeat" description="NHL" evidence="9">
    <location>
        <begin position="547"/>
        <end position="590"/>
    </location>
</feature>
<dbReference type="PROSITE" id="PS00518">
    <property type="entry name" value="ZF_RING_1"/>
    <property type="match status" value="1"/>
</dbReference>
<evidence type="ECO:0000256" key="3">
    <source>
        <dbReference type="ARBA" id="ARBA00022737"/>
    </source>
</evidence>
<keyword evidence="10" id="KW-0175">Coiled coil</keyword>
<evidence type="ECO:0000256" key="9">
    <source>
        <dbReference type="PROSITE-ProRule" id="PRU00504"/>
    </source>
</evidence>
<keyword evidence="6" id="KW-0862">Zinc</keyword>
<dbReference type="PROSITE" id="PS50089">
    <property type="entry name" value="ZF_RING_2"/>
    <property type="match status" value="1"/>
</dbReference>
<dbReference type="PROSITE" id="PS50194">
    <property type="entry name" value="FILAMIN_REPEAT"/>
    <property type="match status" value="1"/>
</dbReference>
<sequence>MESLLRNLKERVTCPICLDTYTEPKTITCLHTFCCECLKRHALTTQREGKFRCPECQAQVGVPERFDQLPTGFLQNSLLGLLAVQQSGDGSEISCGNCRKKSVETSFCFDCGKFFCPDCMNAHELLGNTAFEGHKVRRTKHFQVEDYEALLKRQSFCSQQYHEREVTRFFCLECQTCVCQVCVVTDHRNHAVDPLDKAADHEKAKIVAGTELMKEKRKICGDVFREIEQTIRSLDTNISIAKREISQAVELIIAKTREREREALETLENMRTSKTEKLNTVKTQLQSLGKQINQAIEFAENLVQRSSSSDILQSKESLERRFENLSRESPIPTLPVSSFVKFLSTFEHENVTLGFTATTEPVVEGLEQEFQAGVETALFVYPKLTREAGHISLDVDIKPTNNIASFLVSEKEEGTFQVRFTPKVPGSYSIQLAVNIGTLSLKTFTRNVLVRERRLEVVGELDLNGELLAHPRGIAVNSEGLIAVTDCDGDCIWIFNKEGNYLRKIGDNIESIAFPSGITFINDSEILVTEELNCSIEQFNVHTGKKVKSFGRRGEKVGEFQNPMGVCMDSQGRIIISDFNNNRIQVFTKEYEPLFRFGAEGDGPRSLDGPSACVFSQNTFIVTEPRNHCLKIFDGTGNFLGKIGDKGEGDGQLNWPRDLCIEKSGNHNNILVCDCENKRIVQFTVEGSYTGKTVTKLQSPTGIATTPDGKILVSDLKEKKIYMLK</sequence>
<dbReference type="SMART" id="SM00336">
    <property type="entry name" value="BBOX"/>
    <property type="match status" value="2"/>
</dbReference>
<comment type="caution">
    <text evidence="13">The sequence shown here is derived from an EMBL/GenBank/DDBJ whole genome shotgun (WGS) entry which is preliminary data.</text>
</comment>
<dbReference type="SUPFAM" id="SSF57845">
    <property type="entry name" value="B-box zinc-binding domain"/>
    <property type="match status" value="1"/>
</dbReference>
<evidence type="ECO:0008006" key="15">
    <source>
        <dbReference type="Google" id="ProtNLM"/>
    </source>
</evidence>
<evidence type="ECO:0000313" key="14">
    <source>
        <dbReference type="Proteomes" id="UP001159405"/>
    </source>
</evidence>
<dbReference type="SUPFAM" id="SSF81296">
    <property type="entry name" value="E set domains"/>
    <property type="match status" value="1"/>
</dbReference>
<dbReference type="PROSITE" id="PS51125">
    <property type="entry name" value="NHL"/>
    <property type="match status" value="3"/>
</dbReference>
<gene>
    <name evidence="13" type="ORF">PLOB_00019656</name>
</gene>
<dbReference type="SUPFAM" id="SSF101898">
    <property type="entry name" value="NHL repeat"/>
    <property type="match status" value="1"/>
</dbReference>
<dbReference type="Gene3D" id="2.120.10.30">
    <property type="entry name" value="TolB, C-terminal domain"/>
    <property type="match status" value="1"/>
</dbReference>
<keyword evidence="14" id="KW-1185">Reference proteome</keyword>
<dbReference type="EMBL" id="CALNXK010000023">
    <property type="protein sequence ID" value="CAH3110689.1"/>
    <property type="molecule type" value="Genomic_DNA"/>
</dbReference>
<feature type="repeat" description="Filamin" evidence="8">
    <location>
        <begin position="364"/>
        <end position="448"/>
    </location>
</feature>
<dbReference type="InterPro" id="IPR017868">
    <property type="entry name" value="Filamin/ABP280_repeat-like"/>
</dbReference>
<evidence type="ECO:0000256" key="10">
    <source>
        <dbReference type="SAM" id="Coils"/>
    </source>
</evidence>
<keyword evidence="2" id="KW-0479">Metal-binding</keyword>